<protein>
    <submittedName>
        <fullName evidence="1">Uncharacterized protein</fullName>
    </submittedName>
</protein>
<name>A0A0V0T607_9BILA</name>
<gene>
    <name evidence="1" type="ORF">T05_15234</name>
</gene>
<sequence length="119" mass="13382">MWLASFLLLLRNKRWNRLNFATRGLAIFFWTASRAPRSFMGSLRPDEKSFRMLLCNSLTSTMAIPVASLMRSHDITAPYSGYVMVTSDATEDVVSLTGTFKSILPAKPTHCCVSELDRS</sequence>
<comment type="caution">
    <text evidence="1">The sequence shown here is derived from an EMBL/GenBank/DDBJ whole genome shotgun (WGS) entry which is preliminary data.</text>
</comment>
<evidence type="ECO:0000313" key="1">
    <source>
        <dbReference type="EMBL" id="KRX34479.1"/>
    </source>
</evidence>
<organism evidence="1 2">
    <name type="scientific">Trichinella murrelli</name>
    <dbReference type="NCBI Taxonomy" id="144512"/>
    <lineage>
        <taxon>Eukaryota</taxon>
        <taxon>Metazoa</taxon>
        <taxon>Ecdysozoa</taxon>
        <taxon>Nematoda</taxon>
        <taxon>Enoplea</taxon>
        <taxon>Dorylaimia</taxon>
        <taxon>Trichinellida</taxon>
        <taxon>Trichinellidae</taxon>
        <taxon>Trichinella</taxon>
    </lineage>
</organism>
<keyword evidence="2" id="KW-1185">Reference proteome</keyword>
<dbReference type="Proteomes" id="UP000055048">
    <property type="component" value="Unassembled WGS sequence"/>
</dbReference>
<proteinExistence type="predicted"/>
<dbReference type="EMBL" id="JYDJ01000560">
    <property type="protein sequence ID" value="KRX34479.1"/>
    <property type="molecule type" value="Genomic_DNA"/>
</dbReference>
<accession>A0A0V0T607</accession>
<evidence type="ECO:0000313" key="2">
    <source>
        <dbReference type="Proteomes" id="UP000055048"/>
    </source>
</evidence>
<reference evidence="1 2" key="1">
    <citation type="submission" date="2015-01" db="EMBL/GenBank/DDBJ databases">
        <title>Evolution of Trichinella species and genotypes.</title>
        <authorList>
            <person name="Korhonen P.K."/>
            <person name="Edoardo P."/>
            <person name="Giuseppe L.R."/>
            <person name="Gasser R.B."/>
        </authorList>
    </citation>
    <scope>NUCLEOTIDE SEQUENCE [LARGE SCALE GENOMIC DNA]</scope>
    <source>
        <strain evidence="1">ISS417</strain>
    </source>
</reference>
<dbReference type="AlphaFoldDB" id="A0A0V0T607"/>